<keyword evidence="1 3" id="KW-0807">Transducer</keyword>
<evidence type="ECO:0000313" key="7">
    <source>
        <dbReference type="Proteomes" id="UP001597294"/>
    </source>
</evidence>
<dbReference type="EMBL" id="JBHUII010000004">
    <property type="protein sequence ID" value="MFD2205609.1"/>
    <property type="molecule type" value="Genomic_DNA"/>
</dbReference>
<evidence type="ECO:0000259" key="5">
    <source>
        <dbReference type="PROSITE" id="PS50111"/>
    </source>
</evidence>
<feature type="domain" description="Methyl-accepting transducer" evidence="5">
    <location>
        <begin position="140"/>
        <end position="366"/>
    </location>
</feature>
<dbReference type="PRINTS" id="PR00260">
    <property type="entry name" value="CHEMTRNSDUCR"/>
</dbReference>
<dbReference type="Gene3D" id="1.10.287.950">
    <property type="entry name" value="Methyl-accepting chemotaxis protein"/>
    <property type="match status" value="1"/>
</dbReference>
<evidence type="ECO:0000313" key="6">
    <source>
        <dbReference type="EMBL" id="MFD2205609.1"/>
    </source>
</evidence>
<feature type="compositionally biased region" description="Polar residues" evidence="4">
    <location>
        <begin position="322"/>
        <end position="336"/>
    </location>
</feature>
<dbReference type="SUPFAM" id="SSF58104">
    <property type="entry name" value="Methyl-accepting chemotaxis protein (MCP) signaling domain"/>
    <property type="match status" value="1"/>
</dbReference>
<comment type="caution">
    <text evidence="6">The sequence shown here is derived from an EMBL/GenBank/DDBJ whole genome shotgun (WGS) entry which is preliminary data.</text>
</comment>
<evidence type="ECO:0000256" key="1">
    <source>
        <dbReference type="ARBA" id="ARBA00023224"/>
    </source>
</evidence>
<sequence>MQLSYIRILCKKDLVHRALLVALTAGSILTVINQWEALFGENLLDIPKVILTYCVPYIVSSVSSLITTVAHTKHHQATLDELQAQTVEIERSMTTINSGHDDQLDSIKNTTILSNAIDQGNGLTTPLSSAITKGTNIKSNAEKVNITSIERTQFIGELIGKAEDFAGNIDGLIQQMQSSEASLESMGETIAAMSNTFSTIHHEMTVGRENSSQLADNIATFNASFNEINAIADDIATVARQTNLLALNATIEAARAGESGKGFAVVANEVKDLATNVSKSATQVNALVENLNEGLKDLTQGIRSLETTMTNTEQETQKDAQRSQQTSGQMSSLVSGTRAQLSDFNTELQKFNSLTDDIREIKANTEAAISGSAQNISLASGLLDELSIISHAIDQK</sequence>
<dbReference type="Proteomes" id="UP001597294">
    <property type="component" value="Unassembled WGS sequence"/>
</dbReference>
<dbReference type="InterPro" id="IPR004089">
    <property type="entry name" value="MCPsignal_dom"/>
</dbReference>
<evidence type="ECO:0000256" key="3">
    <source>
        <dbReference type="PROSITE-ProRule" id="PRU00284"/>
    </source>
</evidence>
<organism evidence="6 7">
    <name type="scientific">Kiloniella antarctica</name>
    <dbReference type="NCBI Taxonomy" id="1550907"/>
    <lineage>
        <taxon>Bacteria</taxon>
        <taxon>Pseudomonadati</taxon>
        <taxon>Pseudomonadota</taxon>
        <taxon>Alphaproteobacteria</taxon>
        <taxon>Rhodospirillales</taxon>
        <taxon>Kiloniellaceae</taxon>
        <taxon>Kiloniella</taxon>
    </lineage>
</organism>
<comment type="similarity">
    <text evidence="2">Belongs to the methyl-accepting chemotaxis (MCP) protein family.</text>
</comment>
<protein>
    <submittedName>
        <fullName evidence="6">Methyl-accepting chemotaxis protein</fullName>
    </submittedName>
</protein>
<dbReference type="Pfam" id="PF00015">
    <property type="entry name" value="MCPsignal"/>
    <property type="match status" value="1"/>
</dbReference>
<dbReference type="PANTHER" id="PTHR32089">
    <property type="entry name" value="METHYL-ACCEPTING CHEMOTAXIS PROTEIN MCPB"/>
    <property type="match status" value="1"/>
</dbReference>
<dbReference type="PROSITE" id="PS50111">
    <property type="entry name" value="CHEMOTAXIS_TRANSDUC_2"/>
    <property type="match status" value="1"/>
</dbReference>
<gene>
    <name evidence="6" type="ORF">ACFSKO_08310</name>
</gene>
<keyword evidence="7" id="KW-1185">Reference proteome</keyword>
<dbReference type="SMART" id="SM00283">
    <property type="entry name" value="MA"/>
    <property type="match status" value="1"/>
</dbReference>
<accession>A0ABW5BJ47</accession>
<evidence type="ECO:0000256" key="2">
    <source>
        <dbReference type="ARBA" id="ARBA00029447"/>
    </source>
</evidence>
<name>A0ABW5BJ47_9PROT</name>
<reference evidence="7" key="1">
    <citation type="journal article" date="2019" name="Int. J. Syst. Evol. Microbiol.">
        <title>The Global Catalogue of Microorganisms (GCM) 10K type strain sequencing project: providing services to taxonomists for standard genome sequencing and annotation.</title>
        <authorList>
            <consortium name="The Broad Institute Genomics Platform"/>
            <consortium name="The Broad Institute Genome Sequencing Center for Infectious Disease"/>
            <person name="Wu L."/>
            <person name="Ma J."/>
        </authorList>
    </citation>
    <scope>NUCLEOTIDE SEQUENCE [LARGE SCALE GENOMIC DNA]</scope>
    <source>
        <strain evidence="7">CGMCC 4.7192</strain>
    </source>
</reference>
<dbReference type="InterPro" id="IPR004090">
    <property type="entry name" value="Chemotax_Me-accpt_rcpt"/>
</dbReference>
<proteinExistence type="inferred from homology"/>
<evidence type="ECO:0000256" key="4">
    <source>
        <dbReference type="SAM" id="MobiDB-lite"/>
    </source>
</evidence>
<dbReference type="PANTHER" id="PTHR32089:SF112">
    <property type="entry name" value="LYSOZYME-LIKE PROTEIN-RELATED"/>
    <property type="match status" value="1"/>
</dbReference>
<dbReference type="RefSeq" id="WP_380250386.1">
    <property type="nucleotide sequence ID" value="NZ_JBHUII010000004.1"/>
</dbReference>
<feature type="region of interest" description="Disordered" evidence="4">
    <location>
        <begin position="308"/>
        <end position="336"/>
    </location>
</feature>